<name>A0AAW0GDM4_9APHY</name>
<protein>
    <recommendedName>
        <fullName evidence="2">DUF6533 domain-containing protein</fullName>
    </recommendedName>
</protein>
<keyword evidence="1" id="KW-0472">Membrane</keyword>
<dbReference type="AlphaFoldDB" id="A0AAW0GDM4"/>
<feature type="transmembrane region" description="Helical" evidence="1">
    <location>
        <begin position="241"/>
        <end position="260"/>
    </location>
</feature>
<feature type="transmembrane region" description="Helical" evidence="1">
    <location>
        <begin position="129"/>
        <end position="151"/>
    </location>
</feature>
<keyword evidence="1" id="KW-0812">Transmembrane</keyword>
<keyword evidence="1" id="KW-1133">Transmembrane helix</keyword>
<reference evidence="3 4" key="1">
    <citation type="submission" date="2022-09" db="EMBL/GenBank/DDBJ databases">
        <authorList>
            <person name="Palmer J.M."/>
        </authorList>
    </citation>
    <scope>NUCLEOTIDE SEQUENCE [LARGE SCALE GENOMIC DNA]</scope>
    <source>
        <strain evidence="3 4">DSM 7382</strain>
    </source>
</reference>
<feature type="transmembrane region" description="Helical" evidence="1">
    <location>
        <begin position="216"/>
        <end position="235"/>
    </location>
</feature>
<gene>
    <name evidence="3" type="ORF">QCA50_004875</name>
</gene>
<sequence>MSIPGGVGLSQSIETIIRHGAAVRSMTLAGFTILAYDHILTFSQEVDLIWRASSFSFASAIFLFNRYTVPLMLIVDIYEFFGVADDSAMFCKVWTGLQSVLTVMSFMSIHAIAALRIHALHNGKVWVKHLLWIAGAIYFLSSASIIVTAQVQLLPNMQPFHHACVGQIPWFLWMVWLPSVIFESVLFTLTVCAMLDADRRRTLNTLSHILFRDGMLYFIVVSFCSLFSLLVWAFADPSLSGLARYFALAVVNIAGSRMVLNLKSYAASQSFSGLTSSWGNITPSTTVRFPATYVSAQRPDPIGTKSSRSYVDLVDLEMHAIERDNQQVGTRMMHQS</sequence>
<proteinExistence type="predicted"/>
<dbReference type="EMBL" id="JASBNA010000005">
    <property type="protein sequence ID" value="KAK7691476.1"/>
    <property type="molecule type" value="Genomic_DNA"/>
</dbReference>
<accession>A0AAW0GDM4</accession>
<evidence type="ECO:0000313" key="3">
    <source>
        <dbReference type="EMBL" id="KAK7691476.1"/>
    </source>
</evidence>
<organism evidence="3 4">
    <name type="scientific">Cerrena zonata</name>
    <dbReference type="NCBI Taxonomy" id="2478898"/>
    <lineage>
        <taxon>Eukaryota</taxon>
        <taxon>Fungi</taxon>
        <taxon>Dikarya</taxon>
        <taxon>Basidiomycota</taxon>
        <taxon>Agaricomycotina</taxon>
        <taxon>Agaricomycetes</taxon>
        <taxon>Polyporales</taxon>
        <taxon>Cerrenaceae</taxon>
        <taxon>Cerrena</taxon>
    </lineage>
</organism>
<dbReference type="InterPro" id="IPR045340">
    <property type="entry name" value="DUF6533"/>
</dbReference>
<feature type="transmembrane region" description="Helical" evidence="1">
    <location>
        <begin position="96"/>
        <end position="117"/>
    </location>
</feature>
<dbReference type="Proteomes" id="UP001385951">
    <property type="component" value="Unassembled WGS sequence"/>
</dbReference>
<evidence type="ECO:0000256" key="1">
    <source>
        <dbReference type="SAM" id="Phobius"/>
    </source>
</evidence>
<evidence type="ECO:0000313" key="4">
    <source>
        <dbReference type="Proteomes" id="UP001385951"/>
    </source>
</evidence>
<feature type="transmembrane region" description="Helical" evidence="1">
    <location>
        <begin position="171"/>
        <end position="195"/>
    </location>
</feature>
<keyword evidence="4" id="KW-1185">Reference proteome</keyword>
<feature type="transmembrane region" description="Helical" evidence="1">
    <location>
        <begin position="16"/>
        <end position="36"/>
    </location>
</feature>
<comment type="caution">
    <text evidence="3">The sequence shown here is derived from an EMBL/GenBank/DDBJ whole genome shotgun (WGS) entry which is preliminary data.</text>
</comment>
<evidence type="ECO:0000259" key="2">
    <source>
        <dbReference type="Pfam" id="PF20151"/>
    </source>
</evidence>
<dbReference type="Pfam" id="PF20151">
    <property type="entry name" value="DUF6533"/>
    <property type="match status" value="1"/>
</dbReference>
<feature type="domain" description="DUF6533" evidence="2">
    <location>
        <begin position="27"/>
        <end position="71"/>
    </location>
</feature>